<dbReference type="InterPro" id="IPR053926">
    <property type="entry name" value="RecX_HTH_1st"/>
</dbReference>
<keyword evidence="4 5" id="KW-0963">Cytoplasm</keyword>
<comment type="subcellular location">
    <subcellularLocation>
        <location evidence="1 5">Cytoplasm</location>
    </subcellularLocation>
</comment>
<evidence type="ECO:0000313" key="10">
    <source>
        <dbReference type="Proteomes" id="UP000179344"/>
    </source>
</evidence>
<proteinExistence type="inferred from homology"/>
<dbReference type="PANTHER" id="PTHR33602:SF1">
    <property type="entry name" value="REGULATORY PROTEIN RECX FAMILY PROTEIN"/>
    <property type="match status" value="1"/>
</dbReference>
<feature type="domain" description="RecX second three-helical" evidence="6">
    <location>
        <begin position="52"/>
        <end position="92"/>
    </location>
</feature>
<dbReference type="Gene3D" id="1.10.10.10">
    <property type="entry name" value="Winged helix-like DNA-binding domain superfamily/Winged helix DNA-binding domain"/>
    <property type="match status" value="3"/>
</dbReference>
<evidence type="ECO:0000256" key="4">
    <source>
        <dbReference type="ARBA" id="ARBA00022490"/>
    </source>
</evidence>
<comment type="caution">
    <text evidence="9">The sequence shown here is derived from an EMBL/GenBank/DDBJ whole genome shotgun (WGS) entry which is preliminary data.</text>
</comment>
<organism evidence="9 10">
    <name type="scientific">Candidatus Muproteobacteria bacterium RBG_16_65_31</name>
    <dbReference type="NCBI Taxonomy" id="1817759"/>
    <lineage>
        <taxon>Bacteria</taxon>
        <taxon>Pseudomonadati</taxon>
        <taxon>Pseudomonadota</taxon>
        <taxon>Candidatus Muproteobacteria</taxon>
    </lineage>
</organism>
<accession>A0A1F6THH6</accession>
<dbReference type="InterPro" id="IPR036388">
    <property type="entry name" value="WH-like_DNA-bd_sf"/>
</dbReference>
<evidence type="ECO:0000256" key="5">
    <source>
        <dbReference type="HAMAP-Rule" id="MF_01114"/>
    </source>
</evidence>
<dbReference type="Pfam" id="PF21981">
    <property type="entry name" value="RecX_HTH3"/>
    <property type="match status" value="1"/>
</dbReference>
<dbReference type="Pfam" id="PF02631">
    <property type="entry name" value="RecX_HTH2"/>
    <property type="match status" value="1"/>
</dbReference>
<feature type="domain" description="RecX third three-helical" evidence="7">
    <location>
        <begin position="103"/>
        <end position="143"/>
    </location>
</feature>
<evidence type="ECO:0000256" key="1">
    <source>
        <dbReference type="ARBA" id="ARBA00004496"/>
    </source>
</evidence>
<evidence type="ECO:0000259" key="7">
    <source>
        <dbReference type="Pfam" id="PF21981"/>
    </source>
</evidence>
<evidence type="ECO:0000313" key="9">
    <source>
        <dbReference type="EMBL" id="OGI44564.1"/>
    </source>
</evidence>
<dbReference type="EMBL" id="MFST01000043">
    <property type="protein sequence ID" value="OGI44564.1"/>
    <property type="molecule type" value="Genomic_DNA"/>
</dbReference>
<name>A0A1F6THH6_9PROT</name>
<reference evidence="9 10" key="1">
    <citation type="journal article" date="2016" name="Nat. Commun.">
        <title>Thousands of microbial genomes shed light on interconnected biogeochemical processes in an aquifer system.</title>
        <authorList>
            <person name="Anantharaman K."/>
            <person name="Brown C.T."/>
            <person name="Hug L.A."/>
            <person name="Sharon I."/>
            <person name="Castelle C.J."/>
            <person name="Probst A.J."/>
            <person name="Thomas B.C."/>
            <person name="Singh A."/>
            <person name="Wilkins M.J."/>
            <person name="Karaoz U."/>
            <person name="Brodie E.L."/>
            <person name="Williams K.H."/>
            <person name="Hubbard S.S."/>
            <person name="Banfield J.F."/>
        </authorList>
    </citation>
    <scope>NUCLEOTIDE SEQUENCE [LARGE SCALE GENOMIC DNA]</scope>
</reference>
<dbReference type="GO" id="GO:0005737">
    <property type="term" value="C:cytoplasm"/>
    <property type="evidence" value="ECO:0007669"/>
    <property type="project" value="UniProtKB-SubCell"/>
</dbReference>
<evidence type="ECO:0000256" key="2">
    <source>
        <dbReference type="ARBA" id="ARBA00009695"/>
    </source>
</evidence>
<dbReference type="GO" id="GO:0006282">
    <property type="term" value="P:regulation of DNA repair"/>
    <property type="evidence" value="ECO:0007669"/>
    <property type="project" value="UniProtKB-UniRule"/>
</dbReference>
<dbReference type="AlphaFoldDB" id="A0A1F6THH6"/>
<dbReference type="InterPro" id="IPR053924">
    <property type="entry name" value="RecX_HTH_2nd"/>
</dbReference>
<dbReference type="PANTHER" id="PTHR33602">
    <property type="entry name" value="REGULATORY PROTEIN RECX FAMILY PROTEIN"/>
    <property type="match status" value="1"/>
</dbReference>
<dbReference type="Proteomes" id="UP000179344">
    <property type="component" value="Unassembled WGS sequence"/>
</dbReference>
<dbReference type="Pfam" id="PF21982">
    <property type="entry name" value="RecX_HTH1"/>
    <property type="match status" value="1"/>
</dbReference>
<dbReference type="InterPro" id="IPR003783">
    <property type="entry name" value="Regulatory_RecX"/>
</dbReference>
<comment type="similarity">
    <text evidence="2 5">Belongs to the RecX family.</text>
</comment>
<evidence type="ECO:0000259" key="6">
    <source>
        <dbReference type="Pfam" id="PF02631"/>
    </source>
</evidence>
<evidence type="ECO:0000256" key="3">
    <source>
        <dbReference type="ARBA" id="ARBA00018111"/>
    </source>
</evidence>
<comment type="function">
    <text evidence="5">Modulates RecA activity.</text>
</comment>
<sequence>MDPARARRLALSWLARREHGSQELRRKLIGKGCPAPVAEQTVEQLQRERLLSDERFLESLVRARRTRGYGPLRIRKELRDKGVTRDAIERGLDAARAGWDEDIERVRRKKFGARRPKNMAERARQARFLQHRGFTFDQIQQVLNPREVD</sequence>
<dbReference type="InterPro" id="IPR053925">
    <property type="entry name" value="RecX_HTH_3rd"/>
</dbReference>
<feature type="domain" description="RecX first three-helical" evidence="8">
    <location>
        <begin position="6"/>
        <end position="45"/>
    </location>
</feature>
<evidence type="ECO:0000259" key="8">
    <source>
        <dbReference type="Pfam" id="PF21982"/>
    </source>
</evidence>
<protein>
    <recommendedName>
        <fullName evidence="3 5">Regulatory protein RecX</fullName>
    </recommendedName>
</protein>
<dbReference type="HAMAP" id="MF_01114">
    <property type="entry name" value="RecX"/>
    <property type="match status" value="1"/>
</dbReference>
<gene>
    <name evidence="5" type="primary">recX</name>
    <name evidence="9" type="ORF">A2V92_00960</name>
</gene>